<dbReference type="OrthoDB" id="1733298at2759"/>
<dbReference type="AlphaFoldDB" id="A0A9D3U5F1"/>
<evidence type="ECO:0000313" key="2">
    <source>
        <dbReference type="Proteomes" id="UP000828251"/>
    </source>
</evidence>
<comment type="caution">
    <text evidence="1">The sequence shown here is derived from an EMBL/GenBank/DDBJ whole genome shotgun (WGS) entry which is preliminary data.</text>
</comment>
<reference evidence="1 2" key="1">
    <citation type="journal article" date="2021" name="Plant Biotechnol. J.">
        <title>Multi-omics assisted identification of the key and species-specific regulatory components of drought-tolerant mechanisms in Gossypium stocksii.</title>
        <authorList>
            <person name="Yu D."/>
            <person name="Ke L."/>
            <person name="Zhang D."/>
            <person name="Wu Y."/>
            <person name="Sun Y."/>
            <person name="Mei J."/>
            <person name="Sun J."/>
            <person name="Sun Y."/>
        </authorList>
    </citation>
    <scope>NUCLEOTIDE SEQUENCE [LARGE SCALE GENOMIC DNA]</scope>
    <source>
        <strain evidence="2">cv. E1</strain>
        <tissue evidence="1">Leaf</tissue>
    </source>
</reference>
<dbReference type="Proteomes" id="UP000828251">
    <property type="component" value="Unassembled WGS sequence"/>
</dbReference>
<protein>
    <submittedName>
        <fullName evidence="1">Uncharacterized protein</fullName>
    </submittedName>
</protein>
<sequence length="181" mass="21468">MGLPTEVLITYQGVDVLSCGELSPRLLESLFHTRQQGLIRSSREVHQGVLFQLKMHMGKFRKHPRGRRRLYGRSPRSFKDRFSIWLTLKQRLLIIWKEFGEEWIILNLQNMHGLRFGEANWKCFFGILIWRKWKNRNLFIFKRVSWNSIDANKVYLNTDGFVWLEVEYALAGGIVQDKVGN</sequence>
<dbReference type="EMBL" id="JAIQCV010000070">
    <property type="protein sequence ID" value="KAH1030211.1"/>
    <property type="molecule type" value="Genomic_DNA"/>
</dbReference>
<gene>
    <name evidence="1" type="ORF">J1N35_046157</name>
</gene>
<accession>A0A9D3U5F1</accession>
<keyword evidence="2" id="KW-1185">Reference proteome</keyword>
<proteinExistence type="predicted"/>
<name>A0A9D3U5F1_9ROSI</name>
<evidence type="ECO:0000313" key="1">
    <source>
        <dbReference type="EMBL" id="KAH1030211.1"/>
    </source>
</evidence>
<organism evidence="1 2">
    <name type="scientific">Gossypium stocksii</name>
    <dbReference type="NCBI Taxonomy" id="47602"/>
    <lineage>
        <taxon>Eukaryota</taxon>
        <taxon>Viridiplantae</taxon>
        <taxon>Streptophyta</taxon>
        <taxon>Embryophyta</taxon>
        <taxon>Tracheophyta</taxon>
        <taxon>Spermatophyta</taxon>
        <taxon>Magnoliopsida</taxon>
        <taxon>eudicotyledons</taxon>
        <taxon>Gunneridae</taxon>
        <taxon>Pentapetalae</taxon>
        <taxon>rosids</taxon>
        <taxon>malvids</taxon>
        <taxon>Malvales</taxon>
        <taxon>Malvaceae</taxon>
        <taxon>Malvoideae</taxon>
        <taxon>Gossypium</taxon>
    </lineage>
</organism>